<accession>A0A6C0JKJ2</accession>
<evidence type="ECO:0000313" key="2">
    <source>
        <dbReference type="EMBL" id="QHU06275.1"/>
    </source>
</evidence>
<dbReference type="AlphaFoldDB" id="A0A6C0JKJ2"/>
<dbReference type="EMBL" id="MN740431">
    <property type="protein sequence ID" value="QHU06275.1"/>
    <property type="molecule type" value="Genomic_DNA"/>
</dbReference>
<evidence type="ECO:0000256" key="1">
    <source>
        <dbReference type="SAM" id="MobiDB-lite"/>
    </source>
</evidence>
<proteinExistence type="predicted"/>
<feature type="region of interest" description="Disordered" evidence="1">
    <location>
        <begin position="251"/>
        <end position="303"/>
    </location>
</feature>
<feature type="compositionally biased region" description="Basic residues" evidence="1">
    <location>
        <begin position="281"/>
        <end position="303"/>
    </location>
</feature>
<name>A0A6C0JKJ2_9ZZZZ</name>
<reference evidence="2" key="1">
    <citation type="journal article" date="2020" name="Nature">
        <title>Giant virus diversity and host interactions through global metagenomics.</title>
        <authorList>
            <person name="Schulz F."/>
            <person name="Roux S."/>
            <person name="Paez-Espino D."/>
            <person name="Jungbluth S."/>
            <person name="Walsh D.A."/>
            <person name="Denef V.J."/>
            <person name="McMahon K.D."/>
            <person name="Konstantinidis K.T."/>
            <person name="Eloe-Fadrosh E.A."/>
            <person name="Kyrpides N.C."/>
            <person name="Woyke T."/>
        </authorList>
    </citation>
    <scope>NUCLEOTIDE SEQUENCE</scope>
    <source>
        <strain evidence="2">GVMAG-M-3300027747-57</strain>
    </source>
</reference>
<sequence length="303" mass="34651">MAKVVVVTTHGDIQVCNSALTGVAEASFYDIPENIDIVSLYAVPANVPNMLPGKNVGDIVRIINENTSPDKFNEATSKKDMVKIVDRIREQIIPINDQVKAVKDQVELRNEVYTDDPETMSYYHHPDLLYQIDTHPDNRIYNKEFLREEHDIRTKEGKLKHRSFNWKINLLHTTDDKGKPVDLMETLNSNVSALRSAPTRTELTTTRLRNIIEYLISNGIKKIIIIDLSCNVIRRGQYGISAREERHVAIEHSKRVTHLPRSESTSSSDSKGRKREPDRKSKGKSKGGKKTRKTRKTRKNKNK</sequence>
<organism evidence="2">
    <name type="scientific">viral metagenome</name>
    <dbReference type="NCBI Taxonomy" id="1070528"/>
    <lineage>
        <taxon>unclassified sequences</taxon>
        <taxon>metagenomes</taxon>
        <taxon>organismal metagenomes</taxon>
    </lineage>
</organism>
<protein>
    <submittedName>
        <fullName evidence="2">Uncharacterized protein</fullName>
    </submittedName>
</protein>